<dbReference type="Proteomes" id="UP000216897">
    <property type="component" value="Unassembled WGS sequence"/>
</dbReference>
<dbReference type="RefSeq" id="WP_047278156.1">
    <property type="nucleotide sequence ID" value="NZ_CP075177.1"/>
</dbReference>
<evidence type="ECO:0000313" key="2">
    <source>
        <dbReference type="Proteomes" id="UP000216897"/>
    </source>
</evidence>
<evidence type="ECO:0000313" key="1">
    <source>
        <dbReference type="EMBL" id="OZY54540.1"/>
    </source>
</evidence>
<protein>
    <recommendedName>
        <fullName evidence="3">Bacterial Ig-like domain-containing protein</fullName>
    </recommendedName>
</protein>
<comment type="caution">
    <text evidence="1">The sequence shown here is derived from an EMBL/GenBank/DDBJ whole genome shotgun (WGS) entry which is preliminary data.</text>
</comment>
<reference evidence="1 2" key="1">
    <citation type="submission" date="2017-08" db="EMBL/GenBank/DDBJ databases">
        <title>Genomic and metabolic characterisation of spoilage-associated Pseudomonas species.</title>
        <authorList>
            <person name="Stanborough T."/>
            <person name="Fegan N."/>
            <person name="Powell S.M."/>
            <person name="Singh T."/>
            <person name="Tamplin M.L."/>
            <person name="Chandry P.S."/>
        </authorList>
    </citation>
    <scope>NUCLEOTIDE SEQUENCE [LARGE SCALE GENOMIC DNA]</scope>
    <source>
        <strain evidence="1 2">L1814</strain>
    </source>
</reference>
<keyword evidence="2" id="KW-1185">Reference proteome</keyword>
<evidence type="ECO:0008006" key="3">
    <source>
        <dbReference type="Google" id="ProtNLM"/>
    </source>
</evidence>
<organism evidence="1 2">
    <name type="scientific">Pseudomonas lundensis</name>
    <dbReference type="NCBI Taxonomy" id="86185"/>
    <lineage>
        <taxon>Bacteria</taxon>
        <taxon>Pseudomonadati</taxon>
        <taxon>Pseudomonadota</taxon>
        <taxon>Gammaproteobacteria</taxon>
        <taxon>Pseudomonadales</taxon>
        <taxon>Pseudomonadaceae</taxon>
        <taxon>Pseudomonas</taxon>
    </lineage>
</organism>
<name>A0ABX4GM82_9PSED</name>
<proteinExistence type="predicted"/>
<gene>
    <name evidence="1" type="ORF">CJF38_14465</name>
</gene>
<accession>A0ABX4GM82</accession>
<sequence length="106" mass="11301">MSAKKQNLPAPTVQNSQNIELKEISIKGNGTHVNVVVSGLPGNTKLTANFKVGTHDRHVSGTTSGTTPLRLRLESGWYSQFSGQTATVTYTTDQGTSDALSIKIVD</sequence>
<dbReference type="EMBL" id="NQKG01000013">
    <property type="protein sequence ID" value="OZY54540.1"/>
    <property type="molecule type" value="Genomic_DNA"/>
</dbReference>